<protein>
    <recommendedName>
        <fullName evidence="4">NADH-ubiquinone oxidoreductase chain 5</fullName>
        <ecNumber evidence="3">7.1.1.2</ecNumber>
    </recommendedName>
    <alternativeName>
        <fullName evidence="16">NADH dehydrogenase subunit 5</fullName>
    </alternativeName>
</protein>
<dbReference type="Pfam" id="PF06455">
    <property type="entry name" value="NADH5_C"/>
    <property type="match status" value="1"/>
</dbReference>
<keyword evidence="11 18" id="KW-1133">Transmembrane helix</keyword>
<feature type="domain" description="NADH dehydrogenase subunit 5 C-terminal" evidence="20">
    <location>
        <begin position="389"/>
        <end position="567"/>
    </location>
</feature>
<keyword evidence="15 18" id="KW-0472">Membrane</keyword>
<evidence type="ECO:0000256" key="12">
    <source>
        <dbReference type="ARBA" id="ARBA00023027"/>
    </source>
</evidence>
<dbReference type="GO" id="GO:0042773">
    <property type="term" value="P:ATP synthesis coupled electron transport"/>
    <property type="evidence" value="ECO:0007669"/>
    <property type="project" value="InterPro"/>
</dbReference>
<feature type="transmembrane region" description="Helical" evidence="18">
    <location>
        <begin position="174"/>
        <end position="191"/>
    </location>
</feature>
<evidence type="ECO:0000259" key="20">
    <source>
        <dbReference type="Pfam" id="PF06455"/>
    </source>
</evidence>
<keyword evidence="10" id="KW-0249">Electron transport</keyword>
<keyword evidence="5" id="KW-0813">Transport</keyword>
<keyword evidence="12" id="KW-0520">NAD</keyword>
<name>A0A060BJ84_9HEMI</name>
<comment type="subcellular location">
    <subcellularLocation>
        <location evidence="2">Mitochondrion inner membrane</location>
        <topology evidence="2">Multi-pass membrane protein</topology>
    </subcellularLocation>
</comment>
<evidence type="ECO:0000256" key="13">
    <source>
        <dbReference type="ARBA" id="ARBA00023075"/>
    </source>
</evidence>
<geneLocation type="mitochondrion" evidence="21"/>
<feature type="transmembrane region" description="Helical" evidence="18">
    <location>
        <begin position="521"/>
        <end position="539"/>
    </location>
</feature>
<dbReference type="Pfam" id="PF00361">
    <property type="entry name" value="Proton_antipo_M"/>
    <property type="match status" value="1"/>
</dbReference>
<proteinExistence type="predicted"/>
<feature type="transmembrane region" description="Helical" evidence="18">
    <location>
        <begin position="453"/>
        <end position="475"/>
    </location>
</feature>
<evidence type="ECO:0000256" key="5">
    <source>
        <dbReference type="ARBA" id="ARBA00022448"/>
    </source>
</evidence>
<feature type="transmembrane region" description="Helical" evidence="18">
    <location>
        <begin position="420"/>
        <end position="441"/>
    </location>
</feature>
<evidence type="ECO:0000256" key="9">
    <source>
        <dbReference type="ARBA" id="ARBA00022967"/>
    </source>
</evidence>
<comment type="function">
    <text evidence="1">Core subunit of the mitochondrial membrane respiratory chain NADH dehydrogenase (Complex I) that is believed to belong to the minimal assembly required for catalysis. Complex I functions in the transfer of electrons from NADH to the respiratory chain. The immediate electron acceptor for the enzyme is believed to be ubiquinone.</text>
</comment>
<feature type="transmembrane region" description="Helical" evidence="18">
    <location>
        <begin position="332"/>
        <end position="353"/>
    </location>
</feature>
<dbReference type="GO" id="GO:0015990">
    <property type="term" value="P:electron transport coupled proton transport"/>
    <property type="evidence" value="ECO:0007669"/>
    <property type="project" value="TreeGrafter"/>
</dbReference>
<organism evidence="21">
    <name type="scientific">Kleidocerys resedae resedae</name>
    <dbReference type="NCBI Taxonomy" id="1503485"/>
    <lineage>
        <taxon>Eukaryota</taxon>
        <taxon>Metazoa</taxon>
        <taxon>Ecdysozoa</taxon>
        <taxon>Arthropoda</taxon>
        <taxon>Hexapoda</taxon>
        <taxon>Insecta</taxon>
        <taxon>Pterygota</taxon>
        <taxon>Neoptera</taxon>
        <taxon>Paraneoptera</taxon>
        <taxon>Hemiptera</taxon>
        <taxon>Heteroptera</taxon>
        <taxon>Panheteroptera</taxon>
        <taxon>Pentatomomorpha</taxon>
        <taxon>Lygaeoidea</taxon>
        <taxon>Lygaeidae</taxon>
        <taxon>Ischnorhynchinae</taxon>
        <taxon>Kleidocerys</taxon>
    </lineage>
</organism>
<comment type="catalytic activity">
    <reaction evidence="17">
        <text>a ubiquinone + NADH + 5 H(+)(in) = a ubiquinol + NAD(+) + 4 H(+)(out)</text>
        <dbReference type="Rhea" id="RHEA:29091"/>
        <dbReference type="Rhea" id="RHEA-COMP:9565"/>
        <dbReference type="Rhea" id="RHEA-COMP:9566"/>
        <dbReference type="ChEBI" id="CHEBI:15378"/>
        <dbReference type="ChEBI" id="CHEBI:16389"/>
        <dbReference type="ChEBI" id="CHEBI:17976"/>
        <dbReference type="ChEBI" id="CHEBI:57540"/>
        <dbReference type="ChEBI" id="CHEBI:57945"/>
        <dbReference type="EC" id="7.1.1.2"/>
    </reaction>
</comment>
<evidence type="ECO:0000256" key="14">
    <source>
        <dbReference type="ARBA" id="ARBA00023128"/>
    </source>
</evidence>
<dbReference type="AlphaFoldDB" id="A0A060BJ84"/>
<evidence type="ECO:0000259" key="19">
    <source>
        <dbReference type="Pfam" id="PF00361"/>
    </source>
</evidence>
<dbReference type="PANTHER" id="PTHR42829">
    <property type="entry name" value="NADH-UBIQUINONE OXIDOREDUCTASE CHAIN 5"/>
    <property type="match status" value="1"/>
</dbReference>
<evidence type="ECO:0000256" key="16">
    <source>
        <dbReference type="ARBA" id="ARBA00031027"/>
    </source>
</evidence>
<keyword evidence="6" id="KW-0679">Respiratory chain</keyword>
<evidence type="ECO:0000256" key="10">
    <source>
        <dbReference type="ARBA" id="ARBA00022982"/>
    </source>
</evidence>
<reference evidence="21" key="1">
    <citation type="journal article" date="2014" name="Mitochondrial DNA">
        <title>Complete mitochondrial genome of the birch catkin bug Kleidocerys resedae resedae, as the first representative from the family Lygaeidae (Hemiptera: Heteroptera: Lygaeoidea).</title>
        <authorList>
            <person name="Li T."/>
            <person name="Yi W."/>
            <person name="Zhang H."/>
            <person name="Xie Q."/>
            <person name="Bu W."/>
        </authorList>
    </citation>
    <scope>NUCLEOTIDE SEQUENCE</scope>
</reference>
<evidence type="ECO:0000256" key="3">
    <source>
        <dbReference type="ARBA" id="ARBA00012944"/>
    </source>
</evidence>
<dbReference type="InterPro" id="IPR001750">
    <property type="entry name" value="ND/Mrp_TM"/>
</dbReference>
<dbReference type="EC" id="7.1.1.2" evidence="3"/>
<keyword evidence="14 21" id="KW-0496">Mitochondrion</keyword>
<feature type="transmembrane region" description="Helical" evidence="18">
    <location>
        <begin position="7"/>
        <end position="27"/>
    </location>
</feature>
<evidence type="ECO:0000256" key="7">
    <source>
        <dbReference type="ARBA" id="ARBA00022692"/>
    </source>
</evidence>
<evidence type="ECO:0000256" key="8">
    <source>
        <dbReference type="ARBA" id="ARBA00022792"/>
    </source>
</evidence>
<dbReference type="InterPro" id="IPR003945">
    <property type="entry name" value="NU5C-like"/>
</dbReference>
<dbReference type="EMBL" id="KJ584365">
    <property type="protein sequence ID" value="AIA77385.1"/>
    <property type="molecule type" value="Genomic_DNA"/>
</dbReference>
<keyword evidence="7 18" id="KW-0812">Transmembrane</keyword>
<evidence type="ECO:0000256" key="2">
    <source>
        <dbReference type="ARBA" id="ARBA00004448"/>
    </source>
</evidence>
<feature type="transmembrane region" description="Helical" evidence="18">
    <location>
        <begin position="242"/>
        <end position="261"/>
    </location>
</feature>
<evidence type="ECO:0000256" key="15">
    <source>
        <dbReference type="ARBA" id="ARBA00023136"/>
    </source>
</evidence>
<feature type="transmembrane region" description="Helical" evidence="18">
    <location>
        <begin position="111"/>
        <end position="129"/>
    </location>
</feature>
<evidence type="ECO:0000313" key="21">
    <source>
        <dbReference type="EMBL" id="AIA77385.1"/>
    </source>
</evidence>
<dbReference type="GO" id="GO:0005743">
    <property type="term" value="C:mitochondrial inner membrane"/>
    <property type="evidence" value="ECO:0007669"/>
    <property type="project" value="UniProtKB-SubCell"/>
</dbReference>
<evidence type="ECO:0000256" key="11">
    <source>
        <dbReference type="ARBA" id="ARBA00022989"/>
    </source>
</evidence>
<feature type="transmembrane region" description="Helical" evidence="18">
    <location>
        <begin position="86"/>
        <end position="105"/>
    </location>
</feature>
<dbReference type="InterPro" id="IPR010934">
    <property type="entry name" value="NADH_DH_su5_C"/>
</dbReference>
<gene>
    <name evidence="21" type="primary">ND5</name>
</gene>
<feature type="transmembrane region" description="Helical" evidence="18">
    <location>
        <begin position="47"/>
        <end position="74"/>
    </location>
</feature>
<feature type="transmembrane region" description="Helical" evidence="18">
    <location>
        <begin position="150"/>
        <end position="168"/>
    </location>
</feature>
<dbReference type="GO" id="GO:0008137">
    <property type="term" value="F:NADH dehydrogenase (ubiquinone) activity"/>
    <property type="evidence" value="ECO:0007669"/>
    <property type="project" value="UniProtKB-EC"/>
</dbReference>
<feature type="transmembrane region" description="Helical" evidence="18">
    <location>
        <begin position="551"/>
        <end position="567"/>
    </location>
</feature>
<feature type="transmembrane region" description="Helical" evidence="18">
    <location>
        <begin position="373"/>
        <end position="399"/>
    </location>
</feature>
<keyword evidence="8" id="KW-0999">Mitochondrion inner membrane</keyword>
<feature type="transmembrane region" description="Helical" evidence="18">
    <location>
        <begin position="487"/>
        <end position="509"/>
    </location>
</feature>
<dbReference type="PANTHER" id="PTHR42829:SF2">
    <property type="entry name" value="NADH-UBIQUINONE OXIDOREDUCTASE CHAIN 5"/>
    <property type="match status" value="1"/>
</dbReference>
<evidence type="ECO:0000256" key="18">
    <source>
        <dbReference type="SAM" id="Phobius"/>
    </source>
</evidence>
<accession>A0A060BJ84</accession>
<keyword evidence="9" id="KW-1278">Translocase</keyword>
<dbReference type="PRINTS" id="PR01434">
    <property type="entry name" value="NADHDHGNASE5"/>
</dbReference>
<sequence length="568" mass="65942">MLLNYYYWFWFFLILGVSFYFLGFIFVGYDYSFLIDWDMITLNSCSLVMTLIVDWMSLFFVGSVMLISSMVILYSMTYMIDDINKLRFLFIVVLFIISMCLMILSPNLISILLGWDGLGLVSYCLVIYYQNFNSYNAGMLTIMINRLGDVAILLGICVLFNSGGWYFLFYNFIFYSWGSILIFLIVLASFTSSAQVPFSSWLPAAMAAPTPVSSLVHSSTLVTSGVYLMIRFKDFIYGYDTLIFLFFSVMTMFFSGICANYEYDIKKIIALSTLSQLGLMMSIFFMGYSVLSFFHLLTHAFFKALLFLCGGLIIHSVNDCQDIRYMGGLGKFLPYTMTCFGIANFSLCGLPFLSGFYSKDMILEFASLSYFNLFIYIIFYFSVGLTACYSFRLLYYVVFNDVNLMVYGNYCEDTKMMISMIFLSFMSIVKGSFFLWCILPYPSLFVCSFLISVMPLIFIMFGGFLGIELSFLGYFDYLYGLKYNFIFYFMNFLWFMPLFSGYFVSFYSLYSSVHLSSLLEFGWGEFLISNSLFIFIRYMSVLNSYYQNNNLKIHYCMFLLISLFLFVI</sequence>
<evidence type="ECO:0000256" key="1">
    <source>
        <dbReference type="ARBA" id="ARBA00003257"/>
    </source>
</evidence>
<feature type="domain" description="NADH:quinone oxidoreductase/Mrp antiporter transmembrane" evidence="19">
    <location>
        <begin position="105"/>
        <end position="383"/>
    </location>
</feature>
<dbReference type="GO" id="GO:0003954">
    <property type="term" value="F:NADH dehydrogenase activity"/>
    <property type="evidence" value="ECO:0007669"/>
    <property type="project" value="TreeGrafter"/>
</dbReference>
<evidence type="ECO:0000256" key="6">
    <source>
        <dbReference type="ARBA" id="ARBA00022660"/>
    </source>
</evidence>
<feature type="transmembrane region" description="Helical" evidence="18">
    <location>
        <begin position="268"/>
        <end position="294"/>
    </location>
</feature>
<evidence type="ECO:0000256" key="17">
    <source>
        <dbReference type="ARBA" id="ARBA00049551"/>
    </source>
</evidence>
<feature type="transmembrane region" description="Helical" evidence="18">
    <location>
        <begin position="300"/>
        <end position="320"/>
    </location>
</feature>
<evidence type="ECO:0000256" key="4">
    <source>
        <dbReference type="ARBA" id="ARBA00021096"/>
    </source>
</evidence>
<keyword evidence="13" id="KW-0830">Ubiquinone</keyword>